<proteinExistence type="predicted"/>
<organism evidence="3 4">
    <name type="scientific">Phaeobacter italicus</name>
    <dbReference type="NCBI Taxonomy" id="481446"/>
    <lineage>
        <taxon>Bacteria</taxon>
        <taxon>Pseudomonadati</taxon>
        <taxon>Pseudomonadota</taxon>
        <taxon>Alphaproteobacteria</taxon>
        <taxon>Rhodobacterales</taxon>
        <taxon>Roseobacteraceae</taxon>
        <taxon>Phaeobacter</taxon>
    </lineage>
</organism>
<evidence type="ECO:0000313" key="3">
    <source>
        <dbReference type="EMBL" id="CRL10676.1"/>
    </source>
</evidence>
<accession>A0A0H5D0J7</accession>
<feature type="domain" description="DUF4440" evidence="2">
    <location>
        <begin position="33"/>
        <end position="143"/>
    </location>
</feature>
<feature type="signal peptide" evidence="1">
    <location>
        <begin position="1"/>
        <end position="21"/>
    </location>
</feature>
<dbReference type="Proteomes" id="UP000043764">
    <property type="component" value="Unassembled WGS sequence"/>
</dbReference>
<evidence type="ECO:0000259" key="2">
    <source>
        <dbReference type="Pfam" id="PF14534"/>
    </source>
</evidence>
<evidence type="ECO:0000256" key="1">
    <source>
        <dbReference type="SAM" id="SignalP"/>
    </source>
</evidence>
<dbReference type="InterPro" id="IPR032710">
    <property type="entry name" value="NTF2-like_dom_sf"/>
</dbReference>
<sequence length="158" mass="17047">MKHAFAWLTALAFTLPHISTAQGETMTQDERAVLAVIETMTHSFQAGDIATVMNSYEPQATVVFEPAAPVSDPDMIAQMFTGMAALQPEFSYPAGHEVIVNGDFAIHIAPWDMIARTPEGAPVTQSGLSVAVLHRQPGGDWKMVIDNPHSARLLASHP</sequence>
<dbReference type="Pfam" id="PF14534">
    <property type="entry name" value="DUF4440"/>
    <property type="match status" value="1"/>
</dbReference>
<dbReference type="SUPFAM" id="SSF54427">
    <property type="entry name" value="NTF2-like"/>
    <property type="match status" value="1"/>
</dbReference>
<feature type="chain" id="PRO_5005217227" description="DUF4440 domain-containing protein" evidence="1">
    <location>
        <begin position="22"/>
        <end position="158"/>
    </location>
</feature>
<dbReference type="EMBL" id="CVRL01000013">
    <property type="protein sequence ID" value="CRL10676.1"/>
    <property type="molecule type" value="Genomic_DNA"/>
</dbReference>
<dbReference type="AlphaFoldDB" id="A0A0H5D0J7"/>
<evidence type="ECO:0000313" key="4">
    <source>
        <dbReference type="Proteomes" id="UP000043764"/>
    </source>
</evidence>
<dbReference type="RefSeq" id="WP_082203732.1">
    <property type="nucleotide sequence ID" value="NZ_CVRL01000013.1"/>
</dbReference>
<reference evidence="4" key="1">
    <citation type="submission" date="2015-05" db="EMBL/GenBank/DDBJ databases">
        <authorList>
            <person name="Rodrigo-Torres Lidia"/>
            <person name="Arahal R.David."/>
        </authorList>
    </citation>
    <scope>NUCLEOTIDE SEQUENCE [LARGE SCALE GENOMIC DNA]</scope>
    <source>
        <strain evidence="4">CECT 7321</strain>
    </source>
</reference>
<protein>
    <recommendedName>
        <fullName evidence="2">DUF4440 domain-containing protein</fullName>
    </recommendedName>
</protein>
<dbReference type="STRING" id="481446.NIT7645_00660"/>
<gene>
    <name evidence="3" type="ORF">NIT7321_01523</name>
</gene>
<dbReference type="InterPro" id="IPR027843">
    <property type="entry name" value="DUF4440"/>
</dbReference>
<keyword evidence="4" id="KW-1185">Reference proteome</keyword>
<keyword evidence="1" id="KW-0732">Signal</keyword>
<name>A0A0H5D0J7_9RHOB</name>
<dbReference type="Gene3D" id="3.10.450.50">
    <property type="match status" value="1"/>
</dbReference>